<dbReference type="Gene3D" id="3.40.50.300">
    <property type="entry name" value="P-loop containing nucleotide triphosphate hydrolases"/>
    <property type="match status" value="2"/>
</dbReference>
<dbReference type="InterPro" id="IPR027417">
    <property type="entry name" value="P-loop_NTPase"/>
</dbReference>
<feature type="region of interest" description="Disordered" evidence="1">
    <location>
        <begin position="320"/>
        <end position="344"/>
    </location>
</feature>
<organism evidence="3">
    <name type="scientific">viral metagenome</name>
    <dbReference type="NCBI Taxonomy" id="1070528"/>
    <lineage>
        <taxon>unclassified sequences</taxon>
        <taxon>metagenomes</taxon>
        <taxon>organismal metagenomes</taxon>
    </lineage>
</organism>
<name>A0A6C0L0S7_9ZZZZ</name>
<evidence type="ECO:0000259" key="2">
    <source>
        <dbReference type="PROSITE" id="PS51192"/>
    </source>
</evidence>
<dbReference type="SUPFAM" id="SSF52540">
    <property type="entry name" value="P-loop containing nucleoside triphosphate hydrolases"/>
    <property type="match status" value="2"/>
</dbReference>
<protein>
    <recommendedName>
        <fullName evidence="2">Helicase ATP-binding domain-containing protein</fullName>
    </recommendedName>
</protein>
<reference evidence="3" key="1">
    <citation type="journal article" date="2020" name="Nature">
        <title>Giant virus diversity and host interactions through global metagenomics.</title>
        <authorList>
            <person name="Schulz F."/>
            <person name="Roux S."/>
            <person name="Paez-Espino D."/>
            <person name="Jungbluth S."/>
            <person name="Walsh D.A."/>
            <person name="Denef V.J."/>
            <person name="McMahon K.D."/>
            <person name="Konstantinidis K.T."/>
            <person name="Eloe-Fadrosh E.A."/>
            <person name="Kyrpides N.C."/>
            <person name="Woyke T."/>
        </authorList>
    </citation>
    <scope>NUCLEOTIDE SEQUENCE</scope>
    <source>
        <strain evidence="3">GVMAG-S-3300013286-35</strain>
    </source>
</reference>
<dbReference type="SMART" id="SM00487">
    <property type="entry name" value="DEXDc"/>
    <property type="match status" value="1"/>
</dbReference>
<evidence type="ECO:0000256" key="1">
    <source>
        <dbReference type="SAM" id="MobiDB-lite"/>
    </source>
</evidence>
<feature type="compositionally biased region" description="Acidic residues" evidence="1">
    <location>
        <begin position="324"/>
        <end position="336"/>
    </location>
</feature>
<dbReference type="PROSITE" id="PS51192">
    <property type="entry name" value="HELICASE_ATP_BIND_1"/>
    <property type="match status" value="1"/>
</dbReference>
<dbReference type="EMBL" id="MN740998">
    <property type="protein sequence ID" value="QHU22148.1"/>
    <property type="molecule type" value="Genomic_DNA"/>
</dbReference>
<accession>A0A6C0L0S7</accession>
<sequence>MATEVIRLSNGHPVLRVDRDVKKLLDKKSDKELLENYFLGKKTELVKVPGKRNPEKVVSEYSAAERNTLTSLLVDKQLFPETWMHDRESKSGLYPDIQDPKFGVQLYNKQEFYEARAAAISAMEGTEPCSSSVESVFEISPIQKLVSRFLNPLTPYHGLLLFHGVGVGKTCSAVRVAEEYLKHLPYSKVFIVVPQAIASGFKRTIFDSSKLRQVDGSWVSSQCTGMIYPEMALQELSAKGRQDFNMEEISDIIDKKIRERYHRFGYLQFANWIQRQLKGVPSHLEDEEKERAENAILEKLFSDKLIIIDEAHNLRDVATTLSTDTEDDEIEEEEETTGAGDDQIGGKRLTPLLKRIVKFAEGLRLLLMTATPMYNKAAEIRHLLNILILNDVKDERSKKLIGDIFTKDGTLKKGGDLIIRKNSQKYVSYMRGENPYTFPLRLRPSSAKPMVWPKIQKVGSKEKQIVIEEAHKEILEALPLIHVLPRDNSAIHERLLQVLREGKQEDFKAETWVHLDICNIVYPNGFYGHTGWDSYFKDTMQAGDGVKYRAFTWSNAEEDEDIKSVDDIFGLSVIKDYAPKMGVLLERLQASTGISFVYSRYVKAGILPLAVALERMGWTRVFTSGEARPIFVGDKVARQCAFCDKKENTHKGVKGHAFAPACYVMLTGDITLTPSFADTLSYASRWTDKDLMAPLGGRVKAILGSQITTEGLDLKCVRSIHILDPWYHLNRIEQIIGRGIRFCSHGDLPPPMRNCLIYMYALTLAKVETPDLHAYRISAMKAKSIGMVQREMKIGAFDCNLNIAGLLVRGPKPRKLIDAEGRVVDEITDSEGKANKAYDIRDEAKPYSSICDYMEKCEYECSPKVAEESEKKDMKTYTYSDAQWRLAQKEAILKKLFAEKDIAFPIEMVRKQVYGDLPWEIVSQAFVRILEDPSFRITRKDGFEGRLILQNGYLLFQPVGVRAKQIPLAYRYSRVYNFLPRSTVLPRRGSILGLAEPAPTNELTEEDAVAVVMNDPVTSFVAWMKEVDAALARSAAGNPAVIKSWSPPEVTTTYHSKAWGWLLFHFRSIPTIRRAAAEFWVDRAWTSVERKQVLERINESGLPKDLVQALSKDLFTVAEITGYKMVNLTSFALESFCLQNGAYETCPSSYDSIIDTKMGKPVDIKTGTGDLFGFLVPRKDSTVVFKTLDKANSKRIMGAVGADCSVASDLGGHRGRVRDIQTIIRAIAPDLKNLMIPDEDSDAARDTKGRPARQENFNFKHIDDLSHIFVCIYMETLLRLMDYKQYNKLRWFLNAVEAARAGLKGR</sequence>
<evidence type="ECO:0000313" key="3">
    <source>
        <dbReference type="EMBL" id="QHU22148.1"/>
    </source>
</evidence>
<proteinExistence type="predicted"/>
<dbReference type="InterPro" id="IPR014001">
    <property type="entry name" value="Helicase_ATP-bd"/>
</dbReference>
<feature type="domain" description="Helicase ATP-binding" evidence="2">
    <location>
        <begin position="298"/>
        <end position="390"/>
    </location>
</feature>